<accession>A0A7W9TK23</accession>
<evidence type="ECO:0000256" key="3">
    <source>
        <dbReference type="ARBA" id="ARBA00023315"/>
    </source>
</evidence>
<dbReference type="PANTHER" id="PTHR10545:SF29">
    <property type="entry name" value="GH14572P-RELATED"/>
    <property type="match status" value="1"/>
</dbReference>
<dbReference type="SUPFAM" id="SSF55729">
    <property type="entry name" value="Acyl-CoA N-acyltransferases (Nat)"/>
    <property type="match status" value="1"/>
</dbReference>
<evidence type="ECO:0000313" key="6">
    <source>
        <dbReference type="Proteomes" id="UP000541136"/>
    </source>
</evidence>
<evidence type="ECO:0000256" key="1">
    <source>
        <dbReference type="ARBA" id="ARBA00008694"/>
    </source>
</evidence>
<keyword evidence="3" id="KW-0012">Acyltransferase</keyword>
<evidence type="ECO:0000256" key="2">
    <source>
        <dbReference type="ARBA" id="ARBA00022679"/>
    </source>
</evidence>
<comment type="caution">
    <text evidence="5">The sequence shown here is derived from an EMBL/GenBank/DDBJ whole genome shotgun (WGS) entry which is preliminary data.</text>
</comment>
<dbReference type="CDD" id="cd04301">
    <property type="entry name" value="NAT_SF"/>
    <property type="match status" value="1"/>
</dbReference>
<keyword evidence="2 5" id="KW-0808">Transferase</keyword>
<dbReference type="Pfam" id="PF00583">
    <property type="entry name" value="Acetyltransf_1"/>
    <property type="match status" value="1"/>
</dbReference>
<dbReference type="EMBL" id="JACHIB010000001">
    <property type="protein sequence ID" value="MBB6082148.1"/>
    <property type="molecule type" value="Genomic_DNA"/>
</dbReference>
<proteinExistence type="inferred from homology"/>
<dbReference type="InterPro" id="IPR016181">
    <property type="entry name" value="Acyl_CoA_acyltransferase"/>
</dbReference>
<name>A0A7W9TK23_CASDE</name>
<dbReference type="GO" id="GO:0008080">
    <property type="term" value="F:N-acetyltransferase activity"/>
    <property type="evidence" value="ECO:0007669"/>
    <property type="project" value="TreeGrafter"/>
</dbReference>
<protein>
    <submittedName>
        <fullName evidence="5">GNAT superfamily N-acetyltransferase</fullName>
    </submittedName>
</protein>
<dbReference type="InterPro" id="IPR051016">
    <property type="entry name" value="Diverse_Substrate_AcTransf"/>
</dbReference>
<dbReference type="Proteomes" id="UP000541136">
    <property type="component" value="Unassembled WGS sequence"/>
</dbReference>
<dbReference type="FunFam" id="3.40.630.30:FF:000064">
    <property type="entry name" value="GNAT family acetyltransferase"/>
    <property type="match status" value="1"/>
</dbReference>
<dbReference type="PROSITE" id="PS51186">
    <property type="entry name" value="GNAT"/>
    <property type="match status" value="1"/>
</dbReference>
<sequence length="182" mass="20077">MSVPASASAAVPASAPAPVPGYDLRPATESDIPAVHALMREMAEFEKLTGIFQATHDSLRQSFFGPEPAARCLVITTAEDPATAIAYIMWFHNYSSFLDRRGLYLEDVYITPAHRGRGLGGWVLRHLAALAVELGCGRFEWVVLDWNENAIEFYKHHGGEILDDWRVVRVTGDALLRLAGRA</sequence>
<dbReference type="Gene3D" id="3.40.630.30">
    <property type="match status" value="1"/>
</dbReference>
<feature type="domain" description="N-acetyltransferase" evidence="4">
    <location>
        <begin position="22"/>
        <end position="181"/>
    </location>
</feature>
<dbReference type="PANTHER" id="PTHR10545">
    <property type="entry name" value="DIAMINE N-ACETYLTRANSFERASE"/>
    <property type="match status" value="1"/>
</dbReference>
<reference evidence="5 6" key="1">
    <citation type="submission" date="2020-08" db="EMBL/GenBank/DDBJ databases">
        <title>Genomic Encyclopedia of Type Strains, Phase IV (KMG-IV): sequencing the most valuable type-strain genomes for metagenomic binning, comparative biology and taxonomic classification.</title>
        <authorList>
            <person name="Goeker M."/>
        </authorList>
    </citation>
    <scope>NUCLEOTIDE SEQUENCE [LARGE SCALE GENOMIC DNA]</scope>
    <source>
        <strain evidence="5 6">DSM 12141</strain>
    </source>
</reference>
<evidence type="ECO:0000313" key="5">
    <source>
        <dbReference type="EMBL" id="MBB6082148.1"/>
    </source>
</evidence>
<organism evidence="5 6">
    <name type="scientific">Castellaniella defragrans</name>
    <name type="common">Alcaligenes defragrans</name>
    <dbReference type="NCBI Taxonomy" id="75697"/>
    <lineage>
        <taxon>Bacteria</taxon>
        <taxon>Pseudomonadati</taxon>
        <taxon>Pseudomonadota</taxon>
        <taxon>Betaproteobacteria</taxon>
        <taxon>Burkholderiales</taxon>
        <taxon>Alcaligenaceae</taxon>
        <taxon>Castellaniella</taxon>
    </lineage>
</organism>
<dbReference type="AlphaFoldDB" id="A0A7W9TK23"/>
<comment type="similarity">
    <text evidence="1">Belongs to the acetyltransferase family.</text>
</comment>
<dbReference type="InterPro" id="IPR000182">
    <property type="entry name" value="GNAT_dom"/>
</dbReference>
<evidence type="ECO:0000259" key="4">
    <source>
        <dbReference type="PROSITE" id="PS51186"/>
    </source>
</evidence>
<gene>
    <name evidence="5" type="ORF">HNR28_000166</name>
</gene>